<feature type="compositionally biased region" description="Basic and acidic residues" evidence="1">
    <location>
        <begin position="577"/>
        <end position="587"/>
    </location>
</feature>
<name>A0A7S4B687_CHRCT</name>
<proteinExistence type="predicted"/>
<evidence type="ECO:0000313" key="2">
    <source>
        <dbReference type="EMBL" id="CAE0755643.1"/>
    </source>
</evidence>
<accession>A0A7S4B687</accession>
<dbReference type="EMBL" id="HBIZ01013562">
    <property type="protein sequence ID" value="CAE0755643.1"/>
    <property type="molecule type" value="Transcribed_RNA"/>
</dbReference>
<feature type="compositionally biased region" description="Low complexity" evidence="1">
    <location>
        <begin position="553"/>
        <end position="562"/>
    </location>
</feature>
<feature type="compositionally biased region" description="Polar residues" evidence="1">
    <location>
        <begin position="563"/>
        <end position="575"/>
    </location>
</feature>
<feature type="region of interest" description="Disordered" evidence="1">
    <location>
        <begin position="550"/>
        <end position="587"/>
    </location>
</feature>
<dbReference type="Pfam" id="PF20330">
    <property type="entry name" value="DUF6625"/>
    <property type="match status" value="1"/>
</dbReference>
<dbReference type="AlphaFoldDB" id="A0A7S4B687"/>
<gene>
    <name evidence="2" type="ORF">PCAR00345_LOCUS8231</name>
</gene>
<protein>
    <submittedName>
        <fullName evidence="2">Uncharacterized protein</fullName>
    </submittedName>
</protein>
<organism evidence="2">
    <name type="scientific">Chrysotila carterae</name>
    <name type="common">Marine alga</name>
    <name type="synonym">Syracosphaera carterae</name>
    <dbReference type="NCBI Taxonomy" id="13221"/>
    <lineage>
        <taxon>Eukaryota</taxon>
        <taxon>Haptista</taxon>
        <taxon>Haptophyta</taxon>
        <taxon>Prymnesiophyceae</taxon>
        <taxon>Isochrysidales</taxon>
        <taxon>Isochrysidaceae</taxon>
        <taxon>Chrysotila</taxon>
    </lineage>
</organism>
<dbReference type="InterPro" id="IPR046733">
    <property type="entry name" value="DUF6625"/>
</dbReference>
<evidence type="ECO:0000256" key="1">
    <source>
        <dbReference type="SAM" id="MobiDB-lite"/>
    </source>
</evidence>
<reference evidence="2" key="1">
    <citation type="submission" date="2021-01" db="EMBL/GenBank/DDBJ databases">
        <authorList>
            <person name="Corre E."/>
            <person name="Pelletier E."/>
            <person name="Niang G."/>
            <person name="Scheremetjew M."/>
            <person name="Finn R."/>
            <person name="Kale V."/>
            <person name="Holt S."/>
            <person name="Cochrane G."/>
            <person name="Meng A."/>
            <person name="Brown T."/>
            <person name="Cohen L."/>
        </authorList>
    </citation>
    <scope>NUCLEOTIDE SEQUENCE</scope>
    <source>
        <strain evidence="2">CCMP645</strain>
    </source>
</reference>
<sequence>MANVCLLMARFGPWPGWFPFTMRTLEANDAHDFYLLGDVFPHVHLPKNVRFMNISRADLDTRVHAVIGKHAGTSNSHGYYVSKLSDWKPLFGEIFADLLKPCKWWGVMQEDQLLGNVSAFLTPSIMAAHDIVSPLPRPFYHCGPFMLYKNTPRVTQLWRSSKDWRWMASRSGYSVFDEWWGGKNKMQFRDNMPRVVQREASARRISAFTAPLWSAWRVSSEPRPEQEWLRDDTFFGTPPLRWLNPAFSVTWRDGTLWLGEPHASTQLLVAHFMLSKRRPDLGKIKQTPSLAVLLARTTEFTLTPHGFWMIELPRSGTAHAHKCEAKAATALLATGRSSAVLFSVDAAHFRHTIWGMARAHAPRFPPARLAADELTELQQNATRSRDDWGLDNGFSIGGGGDSGAGINYNLNGSMITSSRARALSSAPFDVSIVGPFALPCVRALILQLAHMDLKRFNSTLDFGSLNRSHPLLEELKFHHHHPHANVDSRSVAASDRGVYLHYDAQQPPLENTSILHGDEADADLRCAERCAVLAELANTRLQQTRVCFSTNPSGHSSGSSSSTAQRTPFAQNGSAASRREERLHDIGPRVSSLSTLLRISCDGTQQQQTSQADQHGELVHTHRLHNAQQHAHRTGQPRKGSCERARLRVLLPYSQPTNCRKFVSDLPSAACEQCEIAVAPLTADSGVVAEASCCHTGPEMHGAWRLQCGARVGAPSCGLGGQEPCAQTWEQGRRSCAASTAEATARAAIVTDADGIAIGVEESPMVLNVSRYLVSKFGISVREKGSQLARQSAMPGTRGLQQVMIGAGAVNIQEAWLAHFAYGIPLMPCAGGSCVRVANH</sequence>